<sequence length="519" mass="56440">MIGFLKFEILLYLYYLTIHQIYDVMKKFIYGALLIGCALFSVSCDDDEKGPALPVEVAYQNASGSYLEGTEQMALFRISLSSASSASYEPLVITLATGAVSDVNDLTIAAGTYSVVQSSTLTAGQIAQGAKAGDTPSGSYFGSGSAALLISTGQLTVVRSGSSYTLLGSFTLSDGSQVEVRYSGVIEIENLVPIPPQTISYQSAVGSYYGTDSELQIASYQIRFSTKGVMDENPPVEYLYLMLSGSPVTDLASLEIEAGTYTMAADGEFVAGKFYPGEIDGENLSGSIVMKLSDAQNQEISLVTGGEFTVEEKENKMFDVNGRLELQDGTELEFSYSGALVVDNLSSEGRPADELELPQSELAEDVTVTLLPTEGYLTFWPSFFYEYPDFDYVYIQLYSDNNYMNCIDLGLIVDKTKSDGETLPVGKYPMMNRYPSEFASLSKASVAAFAIKTDTNPMIRYGCWYVTNYATNNPLVDGEVEVLSFDAETNAIHLRFELKDNAETPHTVSGEFEGTLSQI</sequence>
<accession>A0ABY5V0Q0</accession>
<evidence type="ECO:0008006" key="3">
    <source>
        <dbReference type="Google" id="ProtNLM"/>
    </source>
</evidence>
<dbReference type="GeneID" id="82890327"/>
<evidence type="ECO:0000313" key="1">
    <source>
        <dbReference type="EMBL" id="UWN57438.1"/>
    </source>
</evidence>
<evidence type="ECO:0000313" key="2">
    <source>
        <dbReference type="Proteomes" id="UP001059295"/>
    </source>
</evidence>
<gene>
    <name evidence="1" type="ORF">NQ491_01295</name>
</gene>
<protein>
    <recommendedName>
        <fullName evidence="3">DUF4382 domain-containing protein</fullName>
    </recommendedName>
</protein>
<proteinExistence type="predicted"/>
<name>A0ABY5V0Q0_9BACT</name>
<keyword evidence="2" id="KW-1185">Reference proteome</keyword>
<reference evidence="1" key="1">
    <citation type="journal article" date="2022" name="Cell">
        <title>Design, construction, and in vivo augmentation of a complex gut microbiome.</title>
        <authorList>
            <person name="Cheng A.G."/>
            <person name="Ho P.Y."/>
            <person name="Aranda-Diaz A."/>
            <person name="Jain S."/>
            <person name="Yu F.B."/>
            <person name="Meng X."/>
            <person name="Wang M."/>
            <person name="Iakiviak M."/>
            <person name="Nagashima K."/>
            <person name="Zhao A."/>
            <person name="Murugkar P."/>
            <person name="Patil A."/>
            <person name="Atabakhsh K."/>
            <person name="Weakley A."/>
            <person name="Yan J."/>
            <person name="Brumbaugh A.R."/>
            <person name="Higginbottom S."/>
            <person name="Dimas A."/>
            <person name="Shiver A.L."/>
            <person name="Deutschbauer A."/>
            <person name="Neff N."/>
            <person name="Sonnenburg J.L."/>
            <person name="Huang K.C."/>
            <person name="Fischbach M.A."/>
        </authorList>
    </citation>
    <scope>NUCLEOTIDE SEQUENCE</scope>
    <source>
        <strain evidence="1">AP11</strain>
    </source>
</reference>
<dbReference type="Proteomes" id="UP001059295">
    <property type="component" value="Chromosome"/>
</dbReference>
<dbReference type="RefSeq" id="WP_147524865.1">
    <property type="nucleotide sequence ID" value="NZ_CAPH01000006.1"/>
</dbReference>
<organism evidence="1 2">
    <name type="scientific">Alistipes ihumii AP11</name>
    <dbReference type="NCBI Taxonomy" id="1211813"/>
    <lineage>
        <taxon>Bacteria</taxon>
        <taxon>Pseudomonadati</taxon>
        <taxon>Bacteroidota</taxon>
        <taxon>Bacteroidia</taxon>
        <taxon>Bacteroidales</taxon>
        <taxon>Rikenellaceae</taxon>
        <taxon>Alistipes</taxon>
    </lineage>
</organism>
<dbReference type="EMBL" id="CP102294">
    <property type="protein sequence ID" value="UWN57438.1"/>
    <property type="molecule type" value="Genomic_DNA"/>
</dbReference>